<evidence type="ECO:0000313" key="1">
    <source>
        <dbReference type="EMBL" id="GFS18579.1"/>
    </source>
</evidence>
<comment type="caution">
    <text evidence="1">The sequence shown here is derived from an EMBL/GenBank/DDBJ whole genome shotgun (WGS) entry which is preliminary data.</text>
</comment>
<keyword evidence="2" id="KW-1185">Reference proteome</keyword>
<organism evidence="1 2">
    <name type="scientific">Elysia marginata</name>
    <dbReference type="NCBI Taxonomy" id="1093978"/>
    <lineage>
        <taxon>Eukaryota</taxon>
        <taxon>Metazoa</taxon>
        <taxon>Spiralia</taxon>
        <taxon>Lophotrochozoa</taxon>
        <taxon>Mollusca</taxon>
        <taxon>Gastropoda</taxon>
        <taxon>Heterobranchia</taxon>
        <taxon>Euthyneura</taxon>
        <taxon>Panpulmonata</taxon>
        <taxon>Sacoglossa</taxon>
        <taxon>Placobranchoidea</taxon>
        <taxon>Plakobranchidae</taxon>
        <taxon>Elysia</taxon>
    </lineage>
</organism>
<dbReference type="EMBL" id="BMAT01006721">
    <property type="protein sequence ID" value="GFS18579.1"/>
    <property type="molecule type" value="Genomic_DNA"/>
</dbReference>
<protein>
    <submittedName>
        <fullName evidence="1">Uncharacterized protein</fullName>
    </submittedName>
</protein>
<dbReference type="Proteomes" id="UP000762676">
    <property type="component" value="Unassembled WGS sequence"/>
</dbReference>
<sequence>MCNIITNEVKEAIQKLKCGKAPDDDGVCHEMLKAETEETPVILRDILQNIWTEEMYHPPGEKYPHQNKNIPQYPLIRSRVLEDDKVSRTETRSLPKQVPETYPQDLLRGRTGLELLNTINRERRWRWLGHVCRRSQESLIRRALR</sequence>
<evidence type="ECO:0000313" key="2">
    <source>
        <dbReference type="Proteomes" id="UP000762676"/>
    </source>
</evidence>
<reference evidence="1 2" key="1">
    <citation type="journal article" date="2021" name="Elife">
        <title>Chloroplast acquisition without the gene transfer in kleptoplastic sea slugs, Plakobranchus ocellatus.</title>
        <authorList>
            <person name="Maeda T."/>
            <person name="Takahashi S."/>
            <person name="Yoshida T."/>
            <person name="Shimamura S."/>
            <person name="Takaki Y."/>
            <person name="Nagai Y."/>
            <person name="Toyoda A."/>
            <person name="Suzuki Y."/>
            <person name="Arimoto A."/>
            <person name="Ishii H."/>
            <person name="Satoh N."/>
            <person name="Nishiyama T."/>
            <person name="Hasebe M."/>
            <person name="Maruyama T."/>
            <person name="Minagawa J."/>
            <person name="Obokata J."/>
            <person name="Shigenobu S."/>
        </authorList>
    </citation>
    <scope>NUCLEOTIDE SEQUENCE [LARGE SCALE GENOMIC DNA]</scope>
</reference>
<accession>A0AAV4J9A0</accession>
<proteinExistence type="predicted"/>
<name>A0AAV4J9A0_9GAST</name>
<gene>
    <name evidence="1" type="ORF">ElyMa_003266900</name>
</gene>
<dbReference type="AlphaFoldDB" id="A0AAV4J9A0"/>